<protein>
    <submittedName>
        <fullName evidence="1">Uncharacterized protein</fullName>
    </submittedName>
</protein>
<accession>A0AAV2MFH8</accession>
<dbReference type="AlphaFoldDB" id="A0AAV2MFH8"/>
<dbReference type="EMBL" id="OZ035829">
    <property type="protein sequence ID" value="CAL1611960.1"/>
    <property type="molecule type" value="Genomic_DNA"/>
</dbReference>
<dbReference type="InterPro" id="IPR011029">
    <property type="entry name" value="DEATH-like_dom_sf"/>
</dbReference>
<reference evidence="1 2" key="1">
    <citation type="submission" date="2024-04" db="EMBL/GenBank/DDBJ databases">
        <authorList>
            <person name="Waldvogel A.-M."/>
            <person name="Schoenle A."/>
        </authorList>
    </citation>
    <scope>NUCLEOTIDE SEQUENCE [LARGE SCALE GENOMIC DNA]</scope>
</reference>
<sequence length="206" mass="23439">MSHFEWFVQFTCLQQNMSWTDLECERQREESEIMTSAGSPLTTKEACAALMRAAAVLHGRQAETLMESVFRNMNRGDLVRRLWPDSSGMNSSSFGDGLKVTTLRDHYHTSHLVLSMVQTHGKGSVELTKNLLESIGRKDLLPQLTSEAREYSKDLWWCSLINKVATVSVVTELFGETLSLLRPEELQQFKTLQTLFHVHPHVDLKG</sequence>
<gene>
    <name evidence="1" type="ORF">KC01_LOCUS38341</name>
</gene>
<evidence type="ECO:0000313" key="1">
    <source>
        <dbReference type="EMBL" id="CAL1611960.1"/>
    </source>
</evidence>
<keyword evidence="2" id="KW-1185">Reference proteome</keyword>
<evidence type="ECO:0000313" key="2">
    <source>
        <dbReference type="Proteomes" id="UP001497482"/>
    </source>
</evidence>
<organism evidence="1 2">
    <name type="scientific">Knipowitschia caucasica</name>
    <name type="common">Caucasian dwarf goby</name>
    <name type="synonym">Pomatoschistus caucasicus</name>
    <dbReference type="NCBI Taxonomy" id="637954"/>
    <lineage>
        <taxon>Eukaryota</taxon>
        <taxon>Metazoa</taxon>
        <taxon>Chordata</taxon>
        <taxon>Craniata</taxon>
        <taxon>Vertebrata</taxon>
        <taxon>Euteleostomi</taxon>
        <taxon>Actinopterygii</taxon>
        <taxon>Neopterygii</taxon>
        <taxon>Teleostei</taxon>
        <taxon>Neoteleostei</taxon>
        <taxon>Acanthomorphata</taxon>
        <taxon>Gobiaria</taxon>
        <taxon>Gobiiformes</taxon>
        <taxon>Gobioidei</taxon>
        <taxon>Gobiidae</taxon>
        <taxon>Gobiinae</taxon>
        <taxon>Knipowitschia</taxon>
    </lineage>
</organism>
<dbReference type="Gene3D" id="1.10.533.10">
    <property type="entry name" value="Death Domain, Fas"/>
    <property type="match status" value="1"/>
</dbReference>
<name>A0AAV2MFH8_KNICA</name>
<proteinExistence type="predicted"/>
<dbReference type="Proteomes" id="UP001497482">
    <property type="component" value="Chromosome 7"/>
</dbReference>